<dbReference type="Gene3D" id="3.40.50.720">
    <property type="entry name" value="NAD(P)-binding Rossmann-like Domain"/>
    <property type="match status" value="1"/>
</dbReference>
<dbReference type="EMBL" id="UGJR01000002">
    <property type="protein sequence ID" value="STR39801.1"/>
    <property type="molecule type" value="Genomic_DNA"/>
</dbReference>
<dbReference type="Proteomes" id="UP000255050">
    <property type="component" value="Unassembled WGS sequence"/>
</dbReference>
<gene>
    <name evidence="1" type="ORF">NCTC11694_00945</name>
</gene>
<dbReference type="AlphaFoldDB" id="A0A7H4LUH5"/>
<organism evidence="1 2">
    <name type="scientific">Klebsiella michiganensis</name>
    <dbReference type="NCBI Taxonomy" id="1134687"/>
    <lineage>
        <taxon>Bacteria</taxon>
        <taxon>Pseudomonadati</taxon>
        <taxon>Pseudomonadota</taxon>
        <taxon>Gammaproteobacteria</taxon>
        <taxon>Enterobacterales</taxon>
        <taxon>Enterobacteriaceae</taxon>
        <taxon>Klebsiella/Raoultella group</taxon>
        <taxon>Klebsiella</taxon>
    </lineage>
</organism>
<accession>A0A7H4LUH5</accession>
<comment type="caution">
    <text evidence="1">The sequence shown here is derived from an EMBL/GenBank/DDBJ whole genome shotgun (WGS) entry which is preliminary data.</text>
</comment>
<evidence type="ECO:0000313" key="1">
    <source>
        <dbReference type="EMBL" id="STR39801.1"/>
    </source>
</evidence>
<reference evidence="1 2" key="1">
    <citation type="submission" date="2018-06" db="EMBL/GenBank/DDBJ databases">
        <authorList>
            <consortium name="Pathogen Informatics"/>
            <person name="Doyle S."/>
        </authorList>
    </citation>
    <scope>NUCLEOTIDE SEQUENCE [LARGE SCALE GENOMIC DNA]</scope>
    <source>
        <strain evidence="1 2">NCTC11694</strain>
    </source>
</reference>
<proteinExistence type="predicted"/>
<sequence length="162" mass="16777">MEKLAALGADETVNLSQDEADLRTQFAGLAAQQIDVVVDYLWGRSAELLLPALAKHSPGNAPVRFIQVGSLSAADISLNGAVLRSSPLQLMGSGIGSLSVPQLLAATGEMLQAAVAGGLTIATTPGRFARSPRRGRRTTARNAPSFSSIKKIASAQKLGLIS</sequence>
<protein>
    <submittedName>
        <fullName evidence="1">Quinone oxidoreductase</fullName>
    </submittedName>
</protein>
<evidence type="ECO:0000313" key="2">
    <source>
        <dbReference type="Proteomes" id="UP000255050"/>
    </source>
</evidence>
<name>A0A7H4LUH5_9ENTR</name>